<name>A0A7W8NBQ7_9DEIO</name>
<dbReference type="Proteomes" id="UP000552709">
    <property type="component" value="Unassembled WGS sequence"/>
</dbReference>
<dbReference type="InterPro" id="IPR002500">
    <property type="entry name" value="PAPS_reduct_dom"/>
</dbReference>
<dbReference type="AlphaFoldDB" id="A0A7W8NBQ7"/>
<sequence>MSAAHFLGDRPLSGLPLILQAVEEHQPTHVFAMFSGGNDSVVTLDVARRHPQFTAAVYVDTGIALPEAEPRARAICADLGVELLVYRATENTRKDGALDPQHYDELVTEYGFPGPTPTGHGKMFARLKQRQFERLVRDHPEGRIMLISGSRQTESARRARNVVPVKRVGRTVWVAPLWDWPLRQRDAYLEQFKLPRNPYSPLIGVSGDCLCGAYAKPGQLAAIEQHFPCMGRRLRDLEAKTRAAGFPWGWEEGPPESWKREQMPDLFNTAFEFTCASCGRA</sequence>
<reference evidence="2 3" key="1">
    <citation type="submission" date="2020-08" db="EMBL/GenBank/DDBJ databases">
        <title>Genomic Encyclopedia of Type Strains, Phase IV (KMG-IV): sequencing the most valuable type-strain genomes for metagenomic binning, comparative biology and taxonomic classification.</title>
        <authorList>
            <person name="Goeker M."/>
        </authorList>
    </citation>
    <scope>NUCLEOTIDE SEQUENCE [LARGE SCALE GENOMIC DNA]</scope>
    <source>
        <strain evidence="2 3">DSM 27939</strain>
    </source>
</reference>
<dbReference type="InterPro" id="IPR050128">
    <property type="entry name" value="Sulfate_adenylyltrnsfr_sub2"/>
</dbReference>
<evidence type="ECO:0000313" key="2">
    <source>
        <dbReference type="EMBL" id="MBB5361364.1"/>
    </source>
</evidence>
<dbReference type="InterPro" id="IPR014729">
    <property type="entry name" value="Rossmann-like_a/b/a_fold"/>
</dbReference>
<proteinExistence type="predicted"/>
<gene>
    <name evidence="2" type="ORF">HNQ08_000435</name>
</gene>
<dbReference type="SUPFAM" id="SSF52402">
    <property type="entry name" value="Adenine nucleotide alpha hydrolases-like"/>
    <property type="match status" value="1"/>
</dbReference>
<dbReference type="GO" id="GO:0016740">
    <property type="term" value="F:transferase activity"/>
    <property type="evidence" value="ECO:0007669"/>
    <property type="project" value="UniProtKB-KW"/>
</dbReference>
<evidence type="ECO:0000313" key="3">
    <source>
        <dbReference type="Proteomes" id="UP000552709"/>
    </source>
</evidence>
<dbReference type="Gene3D" id="3.40.50.620">
    <property type="entry name" value="HUPs"/>
    <property type="match status" value="1"/>
</dbReference>
<dbReference type="PANTHER" id="PTHR43196:SF2">
    <property type="entry name" value="PHOSPHOADENOSINE PHOSPHOSULFATE REDUCTASE"/>
    <property type="match status" value="1"/>
</dbReference>
<accession>A0A7W8NBQ7</accession>
<feature type="domain" description="Phosphoadenosine phosphosulphate reductase" evidence="1">
    <location>
        <begin position="30"/>
        <end position="198"/>
    </location>
</feature>
<evidence type="ECO:0000259" key="1">
    <source>
        <dbReference type="Pfam" id="PF01507"/>
    </source>
</evidence>
<dbReference type="Pfam" id="PF01507">
    <property type="entry name" value="PAPS_reduct"/>
    <property type="match status" value="1"/>
</dbReference>
<protein>
    <submittedName>
        <fullName evidence="2">3'-phosphoadenosine 5'-phosphosulfate sulfotransferase (PAPS reductase)/FAD synthetase</fullName>
    </submittedName>
</protein>
<comment type="caution">
    <text evidence="2">The sequence shown here is derived from an EMBL/GenBank/DDBJ whole genome shotgun (WGS) entry which is preliminary data.</text>
</comment>
<dbReference type="PANTHER" id="PTHR43196">
    <property type="entry name" value="SULFATE ADENYLYLTRANSFERASE SUBUNIT 2"/>
    <property type="match status" value="1"/>
</dbReference>
<keyword evidence="2" id="KW-0808">Transferase</keyword>
<dbReference type="RefSeq" id="WP_184127447.1">
    <property type="nucleotide sequence ID" value="NZ_JACHFL010000001.1"/>
</dbReference>
<dbReference type="EMBL" id="JACHFL010000001">
    <property type="protein sequence ID" value="MBB5361364.1"/>
    <property type="molecule type" value="Genomic_DNA"/>
</dbReference>
<keyword evidence="3" id="KW-1185">Reference proteome</keyword>
<organism evidence="2 3">
    <name type="scientific">Deinococcus humi</name>
    <dbReference type="NCBI Taxonomy" id="662880"/>
    <lineage>
        <taxon>Bacteria</taxon>
        <taxon>Thermotogati</taxon>
        <taxon>Deinococcota</taxon>
        <taxon>Deinococci</taxon>
        <taxon>Deinococcales</taxon>
        <taxon>Deinococcaceae</taxon>
        <taxon>Deinococcus</taxon>
    </lineage>
</organism>